<comment type="caution">
    <text evidence="2">The sequence shown here is derived from an EMBL/GenBank/DDBJ whole genome shotgun (WGS) entry which is preliminary data.</text>
</comment>
<protein>
    <submittedName>
        <fullName evidence="2">Uncharacterized protein</fullName>
    </submittedName>
</protein>
<keyword evidence="3" id="KW-1185">Reference proteome</keyword>
<proteinExistence type="predicted"/>
<dbReference type="Pfam" id="PF14625">
    <property type="entry name" value="Lustrin_cystein"/>
    <property type="match status" value="2"/>
</dbReference>
<organism evidence="2 3">
    <name type="scientific">Caenorhabditis auriculariae</name>
    <dbReference type="NCBI Taxonomy" id="2777116"/>
    <lineage>
        <taxon>Eukaryota</taxon>
        <taxon>Metazoa</taxon>
        <taxon>Ecdysozoa</taxon>
        <taxon>Nematoda</taxon>
        <taxon>Chromadorea</taxon>
        <taxon>Rhabditida</taxon>
        <taxon>Rhabditina</taxon>
        <taxon>Rhabditomorpha</taxon>
        <taxon>Rhabditoidea</taxon>
        <taxon>Rhabditidae</taxon>
        <taxon>Peloderinae</taxon>
        <taxon>Caenorhabditis</taxon>
    </lineage>
</organism>
<dbReference type="Gene3D" id="3.90.280.10">
    <property type="entry name" value="PEBP-like"/>
    <property type="match status" value="1"/>
</dbReference>
<evidence type="ECO:0000313" key="3">
    <source>
        <dbReference type="Proteomes" id="UP000835052"/>
    </source>
</evidence>
<dbReference type="AlphaFoldDB" id="A0A8S1HEP4"/>
<dbReference type="InterPro" id="IPR028150">
    <property type="entry name" value="Lustrin_cystein"/>
</dbReference>
<feature type="chain" id="PRO_5035749860" evidence="1">
    <location>
        <begin position="18"/>
        <end position="319"/>
    </location>
</feature>
<evidence type="ECO:0000256" key="1">
    <source>
        <dbReference type="SAM" id="SignalP"/>
    </source>
</evidence>
<dbReference type="EMBL" id="CAJGYM010000036">
    <property type="protein sequence ID" value="CAD6193572.1"/>
    <property type="molecule type" value="Genomic_DNA"/>
</dbReference>
<feature type="signal peptide" evidence="1">
    <location>
        <begin position="1"/>
        <end position="17"/>
    </location>
</feature>
<reference evidence="2" key="1">
    <citation type="submission" date="2020-10" db="EMBL/GenBank/DDBJ databases">
        <authorList>
            <person name="Kikuchi T."/>
        </authorList>
    </citation>
    <scope>NUCLEOTIDE SEQUENCE</scope>
    <source>
        <strain evidence="2">NKZ352</strain>
    </source>
</reference>
<sequence length="319" mass="35494">MLRSLALVALLAGTGTAAQSRSRLDSGLVQKWSHSDCVRPWQRPMMKKATLAQPARAHECHPDARACPEGINSVCQFSLKSFKYICCEDKKDAEIPSCPKFHETLLVSCGSSVEGSCPRGYKCLPSVADVNVKLCCKPNYSISYKEPEASFVENRIVPKVLPVAPRYELSANFSGEHITMGQLFDVNHLDFLESPPVMSGVELNDDYLYTLILVDSTAKSVNWFIANIPSIDGALEVHRRTKSAVSYVMPDATDEPAGIHVMVLCLFEQKEAFHQREVARIADTDFEFGQWLEENSHILERAPLAATFYGYSTKLDSRP</sequence>
<dbReference type="InterPro" id="IPR036610">
    <property type="entry name" value="PEBP-like_sf"/>
</dbReference>
<evidence type="ECO:0000313" key="2">
    <source>
        <dbReference type="EMBL" id="CAD6193572.1"/>
    </source>
</evidence>
<dbReference type="Proteomes" id="UP000835052">
    <property type="component" value="Unassembled WGS sequence"/>
</dbReference>
<dbReference type="SUPFAM" id="SSF49777">
    <property type="entry name" value="PEBP-like"/>
    <property type="match status" value="1"/>
</dbReference>
<gene>
    <name evidence="2" type="ORF">CAUJ_LOCUS9491</name>
</gene>
<keyword evidence="1" id="KW-0732">Signal</keyword>
<name>A0A8S1HEP4_9PELO</name>
<dbReference type="OrthoDB" id="5771237at2759"/>
<accession>A0A8S1HEP4</accession>